<gene>
    <name evidence="1" type="ORF">Tci_521730</name>
</gene>
<evidence type="ECO:0000313" key="1">
    <source>
        <dbReference type="EMBL" id="GEZ49757.1"/>
    </source>
</evidence>
<dbReference type="AlphaFoldDB" id="A0A699IFH2"/>
<organism evidence="1">
    <name type="scientific">Tanacetum cinerariifolium</name>
    <name type="common">Dalmatian daisy</name>
    <name type="synonym">Chrysanthemum cinerariifolium</name>
    <dbReference type="NCBI Taxonomy" id="118510"/>
    <lineage>
        <taxon>Eukaryota</taxon>
        <taxon>Viridiplantae</taxon>
        <taxon>Streptophyta</taxon>
        <taxon>Embryophyta</taxon>
        <taxon>Tracheophyta</taxon>
        <taxon>Spermatophyta</taxon>
        <taxon>Magnoliopsida</taxon>
        <taxon>eudicotyledons</taxon>
        <taxon>Gunneridae</taxon>
        <taxon>Pentapetalae</taxon>
        <taxon>asterids</taxon>
        <taxon>campanulids</taxon>
        <taxon>Asterales</taxon>
        <taxon>Asteraceae</taxon>
        <taxon>Asteroideae</taxon>
        <taxon>Anthemideae</taxon>
        <taxon>Anthemidinae</taxon>
        <taxon>Tanacetum</taxon>
    </lineage>
</organism>
<dbReference type="EMBL" id="BKCJ010286135">
    <property type="protein sequence ID" value="GEZ49757.1"/>
    <property type="molecule type" value="Genomic_DNA"/>
</dbReference>
<sequence length="442" mass="50126">MSVKRTTWNEFSSSMALVVIYLATGKQDVMTTDRNDIVWLMASMGSSPCLNTRTVRPEFIKGNSKVLMIDCLSIVGTDKVNHTVEIDIVKLVVKIESFGMSADELDKELGGRLSTPEIIDLSARVVIEKFRVRKLEKKRRTKHSGLKKSRKVDTAHRVESSINIVVDDQEDASKQGEIAELDANEDVTLVDHAAVEKVLEVVTATKLITEVVTTAAPITTAAQVPNPSAPRRRRGVVIQDPKETAAAASVIVHLEVKPKDKGKGILIEEPKPLKGQAQIDIDEAFDNTVMRYQALKRKPLTEAQARKNMMIYLKNMAGFKMDFFKAKKQRIDEDAEDLKRHLQIIANDDDERFESIEPKNFSDDFLLNTLKIMFEKPNVEANIWRDQKSRYGLAKIHLEQMLNNVRLEVKEENEMSLKLLSKLCCFHDEFDNQQHEPLMPEE</sequence>
<proteinExistence type="predicted"/>
<reference evidence="1" key="1">
    <citation type="journal article" date="2019" name="Sci. Rep.">
        <title>Draft genome of Tanacetum cinerariifolium, the natural source of mosquito coil.</title>
        <authorList>
            <person name="Yamashiro T."/>
            <person name="Shiraishi A."/>
            <person name="Satake H."/>
            <person name="Nakayama K."/>
        </authorList>
    </citation>
    <scope>NUCLEOTIDE SEQUENCE</scope>
</reference>
<comment type="caution">
    <text evidence="1">The sequence shown here is derived from an EMBL/GenBank/DDBJ whole genome shotgun (WGS) entry which is preliminary data.</text>
</comment>
<accession>A0A699IFH2</accession>
<name>A0A699IFH2_TANCI</name>
<protein>
    <submittedName>
        <fullName evidence="1">Uncharacterized protein</fullName>
    </submittedName>
</protein>